<dbReference type="SMART" id="SM00288">
    <property type="entry name" value="VHS"/>
    <property type="match status" value="1"/>
</dbReference>
<sequence>MAENFKEKFSALGEKLKVGGSDMSRKMSERMNSLGGKMKELFLVPTPADKMVEEATAENLDGPDWGRNLEICDQVNHERISGQDAVRAIKKRIMIKHPTVQILALTLLETCVKNCDKMFSEVASEKVLDEMVKLIDDRQTSIESREKALKLVEAWGESSDELRYLPVFEETYKSLKSRGVKFPGRDNESLAPIFTPPQSAPITSSNRGVSNRGLALWGGDFEAPSSDPADPANVKETLDKVLEKYDQASAPGTTPTSTAPSAPATTDVNRTASPAFTSVPAHEEPEDLLTGDSLGELHLEDSYAARCESRENVELSDIVFARRQ</sequence>
<comment type="similarity">
    <text evidence="2">Belongs to the TOM1 family.</text>
</comment>
<evidence type="ECO:0000256" key="6">
    <source>
        <dbReference type="ARBA" id="ARBA00023136"/>
    </source>
</evidence>
<keyword evidence="5" id="KW-0653">Protein transport</keyword>
<dbReference type="InterPro" id="IPR044836">
    <property type="entry name" value="TOL_plant"/>
</dbReference>
<keyword evidence="6" id="KW-0472">Membrane</keyword>
<feature type="compositionally biased region" description="Polar residues" evidence="7">
    <location>
        <begin position="267"/>
        <end position="276"/>
    </location>
</feature>
<keyword evidence="10" id="KW-1185">Reference proteome</keyword>
<dbReference type="GO" id="GO:0015031">
    <property type="term" value="P:protein transport"/>
    <property type="evidence" value="ECO:0007669"/>
    <property type="project" value="UniProtKB-KW"/>
</dbReference>
<dbReference type="FunFam" id="1.25.40.90:FF:000038">
    <property type="entry name" value="TOM1-like protein 2"/>
    <property type="match status" value="1"/>
</dbReference>
<keyword evidence="4" id="KW-0597">Phosphoprotein</keyword>
<dbReference type="Gene3D" id="1.25.40.90">
    <property type="match status" value="1"/>
</dbReference>
<feature type="domain" description="VHS" evidence="8">
    <location>
        <begin position="55"/>
        <end position="183"/>
    </location>
</feature>
<evidence type="ECO:0000313" key="10">
    <source>
        <dbReference type="Proteomes" id="UP001605036"/>
    </source>
</evidence>
<comment type="subcellular location">
    <subcellularLocation>
        <location evidence="1">Membrane</location>
        <topology evidence="1">Peripheral membrane protein</topology>
    </subcellularLocation>
</comment>
<evidence type="ECO:0000256" key="4">
    <source>
        <dbReference type="ARBA" id="ARBA00022553"/>
    </source>
</evidence>
<feature type="compositionally biased region" description="Low complexity" evidence="7">
    <location>
        <begin position="248"/>
        <end position="266"/>
    </location>
</feature>
<evidence type="ECO:0000256" key="1">
    <source>
        <dbReference type="ARBA" id="ARBA00004170"/>
    </source>
</evidence>
<dbReference type="Pfam" id="PF00790">
    <property type="entry name" value="VHS"/>
    <property type="match status" value="1"/>
</dbReference>
<dbReference type="InterPro" id="IPR008942">
    <property type="entry name" value="ENTH_VHS"/>
</dbReference>
<evidence type="ECO:0000256" key="2">
    <source>
        <dbReference type="ARBA" id="ARBA00007708"/>
    </source>
</evidence>
<dbReference type="CDD" id="cd03561">
    <property type="entry name" value="VHS"/>
    <property type="match status" value="1"/>
</dbReference>
<evidence type="ECO:0000256" key="3">
    <source>
        <dbReference type="ARBA" id="ARBA00022448"/>
    </source>
</evidence>
<dbReference type="InterPro" id="IPR002014">
    <property type="entry name" value="VHS_dom"/>
</dbReference>
<evidence type="ECO:0000256" key="7">
    <source>
        <dbReference type="SAM" id="MobiDB-lite"/>
    </source>
</evidence>
<keyword evidence="3" id="KW-0813">Transport</keyword>
<dbReference type="PANTHER" id="PTHR46646">
    <property type="entry name" value="TOM1-LIKE PROTEIN 1"/>
    <property type="match status" value="1"/>
</dbReference>
<accession>A0ABD1ZGU5</accession>
<protein>
    <recommendedName>
        <fullName evidence="8">VHS domain-containing protein</fullName>
    </recommendedName>
</protein>
<dbReference type="PANTHER" id="PTHR46646:SF1">
    <property type="entry name" value="TOM1-LIKE PROTEIN 1"/>
    <property type="match status" value="1"/>
</dbReference>
<feature type="region of interest" description="Disordered" evidence="7">
    <location>
        <begin position="247"/>
        <end position="294"/>
    </location>
</feature>
<dbReference type="SUPFAM" id="SSF48464">
    <property type="entry name" value="ENTH/VHS domain"/>
    <property type="match status" value="1"/>
</dbReference>
<evidence type="ECO:0000256" key="5">
    <source>
        <dbReference type="ARBA" id="ARBA00022927"/>
    </source>
</evidence>
<reference evidence="9 10" key="1">
    <citation type="submission" date="2024-09" db="EMBL/GenBank/DDBJ databases">
        <title>Chromosome-scale assembly of Riccia fluitans.</title>
        <authorList>
            <person name="Paukszto L."/>
            <person name="Sawicki J."/>
            <person name="Karawczyk K."/>
            <person name="Piernik-Szablinska J."/>
            <person name="Szczecinska M."/>
            <person name="Mazdziarz M."/>
        </authorList>
    </citation>
    <scope>NUCLEOTIDE SEQUENCE [LARGE SCALE GENOMIC DNA]</scope>
    <source>
        <strain evidence="9">Rf_01</strain>
        <tissue evidence="9">Aerial parts of the thallus</tissue>
    </source>
</reference>
<evidence type="ECO:0000259" key="8">
    <source>
        <dbReference type="PROSITE" id="PS50179"/>
    </source>
</evidence>
<feature type="region of interest" description="Disordered" evidence="7">
    <location>
        <begin position="186"/>
        <end position="208"/>
    </location>
</feature>
<dbReference type="Proteomes" id="UP001605036">
    <property type="component" value="Unassembled WGS sequence"/>
</dbReference>
<organism evidence="9 10">
    <name type="scientific">Riccia fluitans</name>
    <dbReference type="NCBI Taxonomy" id="41844"/>
    <lineage>
        <taxon>Eukaryota</taxon>
        <taxon>Viridiplantae</taxon>
        <taxon>Streptophyta</taxon>
        <taxon>Embryophyta</taxon>
        <taxon>Marchantiophyta</taxon>
        <taxon>Marchantiopsida</taxon>
        <taxon>Marchantiidae</taxon>
        <taxon>Marchantiales</taxon>
        <taxon>Ricciaceae</taxon>
        <taxon>Riccia</taxon>
    </lineage>
</organism>
<proteinExistence type="inferred from homology"/>
<comment type="caution">
    <text evidence="9">The sequence shown here is derived from an EMBL/GenBank/DDBJ whole genome shotgun (WGS) entry which is preliminary data.</text>
</comment>
<dbReference type="EMBL" id="JBHFFA010000001">
    <property type="protein sequence ID" value="KAL2650598.1"/>
    <property type="molecule type" value="Genomic_DNA"/>
</dbReference>
<dbReference type="PROSITE" id="PS50179">
    <property type="entry name" value="VHS"/>
    <property type="match status" value="1"/>
</dbReference>
<dbReference type="AlphaFoldDB" id="A0ABD1ZGU5"/>
<gene>
    <name evidence="9" type="ORF">R1flu_018726</name>
</gene>
<evidence type="ECO:0000313" key="9">
    <source>
        <dbReference type="EMBL" id="KAL2650598.1"/>
    </source>
</evidence>
<dbReference type="GO" id="GO:0016020">
    <property type="term" value="C:membrane"/>
    <property type="evidence" value="ECO:0007669"/>
    <property type="project" value="UniProtKB-SubCell"/>
</dbReference>
<name>A0ABD1ZGU5_9MARC</name>